<feature type="compositionally biased region" description="Basic and acidic residues" evidence="1">
    <location>
        <begin position="172"/>
        <end position="189"/>
    </location>
</feature>
<organism evidence="2 3">
    <name type="scientific">Natronorubrum halalkaliphilum</name>
    <dbReference type="NCBI Taxonomy" id="2691917"/>
    <lineage>
        <taxon>Archaea</taxon>
        <taxon>Methanobacteriati</taxon>
        <taxon>Methanobacteriota</taxon>
        <taxon>Stenosarchaea group</taxon>
        <taxon>Halobacteria</taxon>
        <taxon>Halobacteriales</taxon>
        <taxon>Natrialbaceae</taxon>
        <taxon>Natronorubrum</taxon>
    </lineage>
</organism>
<comment type="caution">
    <text evidence="2">The sequence shown here is derived from an EMBL/GenBank/DDBJ whole genome shotgun (WGS) entry which is preliminary data.</text>
</comment>
<dbReference type="Proteomes" id="UP000434101">
    <property type="component" value="Unassembled WGS sequence"/>
</dbReference>
<feature type="compositionally biased region" description="Acidic residues" evidence="1">
    <location>
        <begin position="100"/>
        <end position="113"/>
    </location>
</feature>
<dbReference type="InterPro" id="IPR058370">
    <property type="entry name" value="DUF8057"/>
</dbReference>
<protein>
    <submittedName>
        <fullName evidence="2">Uncharacterized protein</fullName>
    </submittedName>
</protein>
<gene>
    <name evidence="2" type="ORF">GS429_06815</name>
</gene>
<accession>A0A6B0VJR1</accession>
<keyword evidence="3" id="KW-1185">Reference proteome</keyword>
<dbReference type="AlphaFoldDB" id="A0A6B0VJR1"/>
<proteinExistence type="predicted"/>
<feature type="compositionally biased region" description="Basic and acidic residues" evidence="1">
    <location>
        <begin position="133"/>
        <end position="148"/>
    </location>
</feature>
<dbReference type="OrthoDB" id="252552at2157"/>
<evidence type="ECO:0000313" key="2">
    <source>
        <dbReference type="EMBL" id="MXV61780.1"/>
    </source>
</evidence>
<dbReference type="RefSeq" id="WP_160063957.1">
    <property type="nucleotide sequence ID" value="NZ_WUYX01000024.1"/>
</dbReference>
<name>A0A6B0VJR1_9EURY</name>
<dbReference type="EMBL" id="WUYX01000024">
    <property type="protein sequence ID" value="MXV61780.1"/>
    <property type="molecule type" value="Genomic_DNA"/>
</dbReference>
<evidence type="ECO:0000256" key="1">
    <source>
        <dbReference type="SAM" id="MobiDB-lite"/>
    </source>
</evidence>
<feature type="compositionally biased region" description="Basic and acidic residues" evidence="1">
    <location>
        <begin position="223"/>
        <end position="241"/>
    </location>
</feature>
<feature type="compositionally biased region" description="Basic and acidic residues" evidence="1">
    <location>
        <begin position="202"/>
        <end position="213"/>
    </location>
</feature>
<evidence type="ECO:0000313" key="3">
    <source>
        <dbReference type="Proteomes" id="UP000434101"/>
    </source>
</evidence>
<dbReference type="Pfam" id="PF26244">
    <property type="entry name" value="DUF8057"/>
    <property type="match status" value="1"/>
</dbReference>
<sequence length="249" mass="27239">MYEETFGTDWDAVDGREEAVQRAYALGVATRLDEHHPGELDRLAEQTDSTYDRSFVKLAYQKGQNQAGQIALQVDEDEAVWEELVEEKTTIELVERSDGTETDGEQDEEEETDTIPGAIRGFDIDTLPDDSTEAMKRPAFLERHRADDSNADDNAEPTLFGDGRTVFGRSMDSVRVDRSGTGGEQRDDNDGNGTDTSETEGEDRADADRDTGESGRSTPSESGGERPSESGGERGKSERSPGTDGDGDE</sequence>
<reference evidence="2 3" key="1">
    <citation type="submission" date="2020-01" db="EMBL/GenBank/DDBJ databases">
        <title>Natronorubrum sp. JWXQ-INN 674 isolated from Inner Mongolia Autonomous Region of China.</title>
        <authorList>
            <person name="Xue Q."/>
        </authorList>
    </citation>
    <scope>NUCLEOTIDE SEQUENCE [LARGE SCALE GENOMIC DNA]</scope>
    <source>
        <strain evidence="2 3">JWXQ-INN-674</strain>
    </source>
</reference>
<feature type="region of interest" description="Disordered" evidence="1">
    <location>
        <begin position="91"/>
        <end position="249"/>
    </location>
</feature>